<dbReference type="Pfam" id="PF00085">
    <property type="entry name" value="Thioredoxin"/>
    <property type="match status" value="1"/>
</dbReference>
<dbReference type="AlphaFoldDB" id="A0A7H9AY98"/>
<protein>
    <recommendedName>
        <fullName evidence="3">Thioredoxin domain-containing protein</fullName>
    </recommendedName>
</protein>
<feature type="signal peptide" evidence="2">
    <location>
        <begin position="1"/>
        <end position="20"/>
    </location>
</feature>
<dbReference type="RefSeq" id="XP_037142891.1">
    <property type="nucleotide sequence ID" value="XM_037286996.1"/>
</dbReference>
<feature type="chain" id="PRO_5029006412" description="Thioredoxin domain-containing protein" evidence="2">
    <location>
        <begin position="21"/>
        <end position="319"/>
    </location>
</feature>
<dbReference type="CDD" id="cd03002">
    <property type="entry name" value="PDI_a_MPD1_like"/>
    <property type="match status" value="1"/>
</dbReference>
<dbReference type="GO" id="GO:0034976">
    <property type="term" value="P:response to endoplasmic reticulum stress"/>
    <property type="evidence" value="ECO:0007669"/>
    <property type="project" value="TreeGrafter"/>
</dbReference>
<sequence>MLVLRWILFVVCQILPVVWCQNFYDNDPNIIELTPRNFDKVIHRTNYTSVVEFYAPWCGHCKQLKNTMKKVAKSLDGVVQVATVNCDLAKNKQLCAQHKIEGFPTILIFRPPKIDITTSKPQHLPRTHAFEVYMGKRKLAAIADFALSRMKSYVKKLFGLTKLESVLKSSPRKKILLFSSRGDVSPTFKSIALDWLFEFDCFTVQNEKLAPLTDSVELQDSFPEIYKSLQSLIPTQRKSKTSMLVVIDPNDDKMYVYEGESVSKTEIAKFLYEEFEVKPREGPLSERANYLEALKKGDKKKTRAEGKPKSAKKIVNDEL</sequence>
<feature type="domain" description="Thioredoxin" evidence="3">
    <location>
        <begin position="9"/>
        <end position="144"/>
    </location>
</feature>
<dbReference type="KEGG" id="zmk:HG535_0B02010"/>
<dbReference type="SUPFAM" id="SSF52833">
    <property type="entry name" value="Thioredoxin-like"/>
    <property type="match status" value="1"/>
</dbReference>
<feature type="compositionally biased region" description="Basic and acidic residues" evidence="1">
    <location>
        <begin position="303"/>
        <end position="319"/>
    </location>
</feature>
<reference evidence="4 5" key="1">
    <citation type="submission" date="2020-07" db="EMBL/GenBank/DDBJ databases">
        <title>The yeast mating-type switching endonuclease HO is a domesticated member of an unorthodox homing genetic element family.</title>
        <authorList>
            <person name="Coughlan A.Y."/>
            <person name="Lombardi L."/>
            <person name="Braun-Galleani S."/>
            <person name="Martos A.R."/>
            <person name="Galeote V."/>
            <person name="Bigey F."/>
            <person name="Dequin S."/>
            <person name="Byrne K.P."/>
            <person name="Wolfe K.H."/>
        </authorList>
    </citation>
    <scope>NUCLEOTIDE SEQUENCE [LARGE SCALE GENOMIC DNA]</scope>
    <source>
        <strain evidence="4 5">NRRL Y-6702</strain>
    </source>
</reference>
<name>A0A7H9AY98_ZYGMR</name>
<proteinExistence type="predicted"/>
<evidence type="ECO:0000259" key="3">
    <source>
        <dbReference type="PROSITE" id="PS51352"/>
    </source>
</evidence>
<dbReference type="GO" id="GO:0005788">
    <property type="term" value="C:endoplasmic reticulum lumen"/>
    <property type="evidence" value="ECO:0007669"/>
    <property type="project" value="TreeGrafter"/>
</dbReference>
<dbReference type="EMBL" id="CP058605">
    <property type="protein sequence ID" value="QLG71163.1"/>
    <property type="molecule type" value="Genomic_DNA"/>
</dbReference>
<dbReference type="PROSITE" id="PS51352">
    <property type="entry name" value="THIOREDOXIN_2"/>
    <property type="match status" value="1"/>
</dbReference>
<dbReference type="GeneID" id="59234824"/>
<keyword evidence="2" id="KW-0732">Signal</keyword>
<dbReference type="Proteomes" id="UP000509704">
    <property type="component" value="Chromosome 2"/>
</dbReference>
<evidence type="ECO:0000313" key="4">
    <source>
        <dbReference type="EMBL" id="QLG71163.1"/>
    </source>
</evidence>
<keyword evidence="5" id="KW-1185">Reference proteome</keyword>
<organism evidence="4 5">
    <name type="scientific">Zygotorulaspora mrakii</name>
    <name type="common">Zygosaccharomyces mrakii</name>
    <dbReference type="NCBI Taxonomy" id="42260"/>
    <lineage>
        <taxon>Eukaryota</taxon>
        <taxon>Fungi</taxon>
        <taxon>Dikarya</taxon>
        <taxon>Ascomycota</taxon>
        <taxon>Saccharomycotina</taxon>
        <taxon>Saccharomycetes</taxon>
        <taxon>Saccharomycetales</taxon>
        <taxon>Saccharomycetaceae</taxon>
        <taxon>Zygotorulaspora</taxon>
    </lineage>
</organism>
<dbReference type="PRINTS" id="PR00421">
    <property type="entry name" value="THIOREDOXIN"/>
</dbReference>
<dbReference type="Gene3D" id="3.40.30.10">
    <property type="entry name" value="Glutaredoxin"/>
    <property type="match status" value="2"/>
</dbReference>
<evidence type="ECO:0000256" key="2">
    <source>
        <dbReference type="SAM" id="SignalP"/>
    </source>
</evidence>
<evidence type="ECO:0000313" key="5">
    <source>
        <dbReference type="Proteomes" id="UP000509704"/>
    </source>
</evidence>
<dbReference type="PANTHER" id="PTHR45815">
    <property type="entry name" value="PROTEIN DISULFIDE-ISOMERASE A6"/>
    <property type="match status" value="1"/>
</dbReference>
<dbReference type="InterPro" id="IPR036249">
    <property type="entry name" value="Thioredoxin-like_sf"/>
</dbReference>
<feature type="region of interest" description="Disordered" evidence="1">
    <location>
        <begin position="297"/>
        <end position="319"/>
    </location>
</feature>
<dbReference type="GO" id="GO:0015035">
    <property type="term" value="F:protein-disulfide reductase activity"/>
    <property type="evidence" value="ECO:0007669"/>
    <property type="project" value="TreeGrafter"/>
</dbReference>
<dbReference type="InterPro" id="IPR013766">
    <property type="entry name" value="Thioredoxin_domain"/>
</dbReference>
<dbReference type="OrthoDB" id="10264505at2759"/>
<evidence type="ECO:0000256" key="1">
    <source>
        <dbReference type="SAM" id="MobiDB-lite"/>
    </source>
</evidence>
<dbReference type="PROSITE" id="PS00194">
    <property type="entry name" value="THIOREDOXIN_1"/>
    <property type="match status" value="1"/>
</dbReference>
<accession>A0A7H9AY98</accession>
<dbReference type="PANTHER" id="PTHR45815:SF3">
    <property type="entry name" value="PROTEIN DISULFIDE-ISOMERASE A6"/>
    <property type="match status" value="1"/>
</dbReference>
<dbReference type="InterPro" id="IPR017937">
    <property type="entry name" value="Thioredoxin_CS"/>
</dbReference>
<gene>
    <name evidence="4" type="ORF">HG535_0B02010</name>
</gene>